<keyword evidence="2" id="KW-0808">Transferase</keyword>
<protein>
    <submittedName>
        <fullName evidence="2">Methyltransferase</fullName>
    </submittedName>
</protein>
<dbReference type="InterPro" id="IPR029063">
    <property type="entry name" value="SAM-dependent_MTases_sf"/>
</dbReference>
<proteinExistence type="predicted"/>
<dbReference type="Pfam" id="PF13649">
    <property type="entry name" value="Methyltransf_25"/>
    <property type="match status" value="1"/>
</dbReference>
<sequence length="304" mass="34390">MIKRFTDLLELEPPHWLIDPFCVDAPTVPLYLQEELMDLQSDCEEKAHFTMMGMNDFGLQSQDEIHFPICENKESTGELADTNFPKIDGLFSESEKSSKLLSWILYHEENTIVDRYSDGAKEYEDITTKLEYRGPTIGTRIFIKFLEQMFSKECNILDLGAGTGICGELLKSAGYINMTAIDLSVSMLEQAKKKGIYKAVVQKDLNEDSLDEFEGQFNAVICIGVFFPGQVEPQAIDKILGVMKPGGILSFTIRTEFYDNEALGYKTKCESLQKEGKLKQLSSEIDTLIGKIDKDAYYLTLQKV</sequence>
<feature type="domain" description="Methyltransferase" evidence="1">
    <location>
        <begin position="156"/>
        <end position="247"/>
    </location>
</feature>
<reference evidence="2 3" key="1">
    <citation type="journal article" date="2023" name="BMC Biol.">
        <title>The compact genome of the sponge Oopsacas minuta (Hexactinellida) is lacking key metazoan core genes.</title>
        <authorList>
            <person name="Santini S."/>
            <person name="Schenkelaars Q."/>
            <person name="Jourda C."/>
            <person name="Duchesne M."/>
            <person name="Belahbib H."/>
            <person name="Rocher C."/>
            <person name="Selva M."/>
            <person name="Riesgo A."/>
            <person name="Vervoort M."/>
            <person name="Leys S.P."/>
            <person name="Kodjabachian L."/>
            <person name="Le Bivic A."/>
            <person name="Borchiellini C."/>
            <person name="Claverie J.M."/>
            <person name="Renard E."/>
        </authorList>
    </citation>
    <scope>NUCLEOTIDE SEQUENCE [LARGE SCALE GENOMIC DNA]</scope>
    <source>
        <strain evidence="2">SPO-2</strain>
    </source>
</reference>
<dbReference type="AlphaFoldDB" id="A0AAV7JF44"/>
<dbReference type="Gene3D" id="3.40.50.150">
    <property type="entry name" value="Vaccinia Virus protein VP39"/>
    <property type="match status" value="1"/>
</dbReference>
<dbReference type="SUPFAM" id="SSF53335">
    <property type="entry name" value="S-adenosyl-L-methionine-dependent methyltransferases"/>
    <property type="match status" value="1"/>
</dbReference>
<name>A0AAV7JF44_9METZ</name>
<evidence type="ECO:0000313" key="2">
    <source>
        <dbReference type="EMBL" id="KAI6647365.1"/>
    </source>
</evidence>
<organism evidence="2 3">
    <name type="scientific">Oopsacas minuta</name>
    <dbReference type="NCBI Taxonomy" id="111878"/>
    <lineage>
        <taxon>Eukaryota</taxon>
        <taxon>Metazoa</taxon>
        <taxon>Porifera</taxon>
        <taxon>Hexactinellida</taxon>
        <taxon>Hexasterophora</taxon>
        <taxon>Lyssacinosida</taxon>
        <taxon>Leucopsacidae</taxon>
        <taxon>Oopsacas</taxon>
    </lineage>
</organism>
<dbReference type="EMBL" id="JAKMXF010000343">
    <property type="protein sequence ID" value="KAI6647365.1"/>
    <property type="molecule type" value="Genomic_DNA"/>
</dbReference>
<keyword evidence="3" id="KW-1185">Reference proteome</keyword>
<dbReference type="Proteomes" id="UP001165289">
    <property type="component" value="Unassembled WGS sequence"/>
</dbReference>
<dbReference type="CDD" id="cd02440">
    <property type="entry name" value="AdoMet_MTases"/>
    <property type="match status" value="1"/>
</dbReference>
<evidence type="ECO:0000259" key="1">
    <source>
        <dbReference type="Pfam" id="PF13649"/>
    </source>
</evidence>
<accession>A0AAV7JF44</accession>
<keyword evidence="2" id="KW-0489">Methyltransferase</keyword>
<evidence type="ECO:0000313" key="3">
    <source>
        <dbReference type="Proteomes" id="UP001165289"/>
    </source>
</evidence>
<dbReference type="InterPro" id="IPR041698">
    <property type="entry name" value="Methyltransf_25"/>
</dbReference>
<dbReference type="GO" id="GO:0032259">
    <property type="term" value="P:methylation"/>
    <property type="evidence" value="ECO:0007669"/>
    <property type="project" value="UniProtKB-KW"/>
</dbReference>
<dbReference type="GO" id="GO:0008168">
    <property type="term" value="F:methyltransferase activity"/>
    <property type="evidence" value="ECO:0007669"/>
    <property type="project" value="UniProtKB-KW"/>
</dbReference>
<gene>
    <name evidence="2" type="ORF">LOD99_12361</name>
</gene>
<comment type="caution">
    <text evidence="2">The sequence shown here is derived from an EMBL/GenBank/DDBJ whole genome shotgun (WGS) entry which is preliminary data.</text>
</comment>